<dbReference type="UniPathway" id="UPA00251">
    <property type="reaction ID" value="UER00316"/>
</dbReference>
<feature type="binding site" evidence="9">
    <location>
        <begin position="185"/>
        <end position="190"/>
    </location>
    <ligand>
        <name>NADP(+)</name>
        <dbReference type="ChEBI" id="CHEBI:58349"/>
    </ligand>
</feature>
<comment type="pathway">
    <text evidence="1 9 10">Porphyrin-containing compound metabolism; protoporphyrin-IX biosynthesis; 5-aminolevulinate from L-glutamyl-tRNA(Glu): step 1/2.</text>
</comment>
<dbReference type="PIRSF" id="PIRSF000445">
    <property type="entry name" value="4pyrrol_synth_GluRdtase"/>
    <property type="match status" value="1"/>
</dbReference>
<comment type="subunit">
    <text evidence="9">Homodimer.</text>
</comment>
<dbReference type="FunFam" id="3.40.50.720:FF:000031">
    <property type="entry name" value="Glutamyl-tRNA reductase"/>
    <property type="match status" value="1"/>
</dbReference>
<sequence length="418" mass="45506">MSLHLIGLNHHTAPLAIRERVAIAAEAVGGALTTLRQSGAVDEAAILSTCNRTELYVSGDTTEAVLAWWMQHAGMSLDDARPYLYHHADQDAVRQALRVAAGLDSMVLGEPQILGQMKDAVRTAEQVGALGSNLHRLFQHAFAVAKEIRSTTGIGESVVSMAAASVRLAERIFDDLSEQSVLFVGAGDMVALCATHFAASKPKRMVVANRTIERANELAHQIHGEAIRLTQLADALPQFDIVISCTASSLPIIGLGMVERAVKARRHRPMFMVDLAVPRDIEAEVADLDDVFLYTVDDLASVVQHGVASRQAAVIDAEAIIAGRLGDFLDWHARRAHVPVIQAFRDGAAQLRAQELELARKRLSRGEAAELVLEQMATRLTNKFLHGPLSAINKADSDDRERLQQAMRQFMAGWDTSE</sequence>
<dbReference type="PANTHER" id="PTHR43013:SF1">
    <property type="entry name" value="GLUTAMYL-TRNA REDUCTASE"/>
    <property type="match status" value="1"/>
</dbReference>
<feature type="binding site" evidence="9">
    <location>
        <position position="116"/>
    </location>
    <ligand>
        <name>substrate</name>
    </ligand>
</feature>
<evidence type="ECO:0000256" key="2">
    <source>
        <dbReference type="ARBA" id="ARBA00005916"/>
    </source>
</evidence>
<proteinExistence type="inferred from homology"/>
<evidence type="ECO:0000256" key="1">
    <source>
        <dbReference type="ARBA" id="ARBA00005059"/>
    </source>
</evidence>
<dbReference type="InterPro" id="IPR036343">
    <property type="entry name" value="GluRdtase_N_sf"/>
</dbReference>
<dbReference type="GO" id="GO:0050661">
    <property type="term" value="F:NADP binding"/>
    <property type="evidence" value="ECO:0007669"/>
    <property type="project" value="InterPro"/>
</dbReference>
<feature type="binding site" evidence="9">
    <location>
        <begin position="110"/>
        <end position="112"/>
    </location>
    <ligand>
        <name>substrate</name>
    </ligand>
</feature>
<evidence type="ECO:0000256" key="6">
    <source>
        <dbReference type="ARBA" id="ARBA00023244"/>
    </source>
</evidence>
<evidence type="ECO:0000256" key="10">
    <source>
        <dbReference type="RuleBase" id="RU000584"/>
    </source>
</evidence>
<gene>
    <name evidence="9 11" type="primary">hemA</name>
    <name evidence="11" type="ORF">ICHIAU1_09710</name>
</gene>
<dbReference type="Pfam" id="PF00745">
    <property type="entry name" value="GlutR_dimer"/>
    <property type="match status" value="1"/>
</dbReference>
<comment type="similarity">
    <text evidence="2 9 10">Belongs to the glutamyl-tRNA reductase family.</text>
</comment>
<comment type="function">
    <text evidence="9">Catalyzes the NADPH-dependent reduction of glutamyl-tRNA(Glu) to glutamate 1-semialdehyde (GSA).</text>
</comment>
<comment type="domain">
    <text evidence="9">Possesses an unusual extended V-shaped dimeric structure with each monomer consisting of three distinct domains arranged along a curved 'spinal' alpha-helix. The N-terminal catalytic domain specifically recognizes the glutamate moiety of the substrate. The second domain is the NADPH-binding domain, and the third C-terminal domain is responsible for dimerization.</text>
</comment>
<dbReference type="Gene3D" id="3.30.460.30">
    <property type="entry name" value="Glutamyl-tRNA reductase, N-terminal domain"/>
    <property type="match status" value="1"/>
</dbReference>
<feature type="active site" description="Nucleophile" evidence="9">
    <location>
        <position position="50"/>
    </location>
</feature>
<dbReference type="SUPFAM" id="SSF69742">
    <property type="entry name" value="Glutamyl tRNA-reductase catalytic, N-terminal domain"/>
    <property type="match status" value="1"/>
</dbReference>
<evidence type="ECO:0000256" key="7">
    <source>
        <dbReference type="ARBA" id="ARBA00047464"/>
    </source>
</evidence>
<dbReference type="Gene3D" id="3.40.50.720">
    <property type="entry name" value="NAD(P)-binding Rossmann-like Domain"/>
    <property type="match status" value="1"/>
</dbReference>
<comment type="miscellaneous">
    <text evidence="9">During catalysis, the active site Cys acts as a nucleophile attacking the alpha-carbonyl group of tRNA-bound glutamate with the formation of a thioester intermediate between enzyme and glutamate, and the concomitant release of tRNA(Glu). The thioester intermediate is finally reduced by direct hydride transfer from NADPH, to form the product GSA.</text>
</comment>
<organism evidence="11 12">
    <name type="scientific">Fluviibacter phosphoraccumulans</name>
    <dbReference type="NCBI Taxonomy" id="1751046"/>
    <lineage>
        <taxon>Bacteria</taxon>
        <taxon>Pseudomonadati</taxon>
        <taxon>Pseudomonadota</taxon>
        <taxon>Betaproteobacteria</taxon>
        <taxon>Rhodocyclales</taxon>
        <taxon>Fluviibacteraceae</taxon>
        <taxon>Fluviibacter</taxon>
    </lineage>
</organism>
<keyword evidence="12" id="KW-1185">Reference proteome</keyword>
<dbReference type="Proteomes" id="UP000463961">
    <property type="component" value="Chromosome"/>
</dbReference>
<dbReference type="GO" id="GO:0019353">
    <property type="term" value="P:protoporphyrinogen IX biosynthetic process from glutamate"/>
    <property type="evidence" value="ECO:0007669"/>
    <property type="project" value="TreeGrafter"/>
</dbReference>
<dbReference type="NCBIfam" id="TIGR01035">
    <property type="entry name" value="hemA"/>
    <property type="match status" value="1"/>
</dbReference>
<protein>
    <recommendedName>
        <fullName evidence="8 9">Glutamyl-tRNA reductase</fullName>
        <shortName evidence="9">GluTR</shortName>
        <ecNumber evidence="3 9">1.2.1.70</ecNumber>
    </recommendedName>
</protein>
<keyword evidence="4 9" id="KW-0521">NADP</keyword>
<comment type="catalytic activity">
    <reaction evidence="7 9 10">
        <text>(S)-4-amino-5-oxopentanoate + tRNA(Glu) + NADP(+) = L-glutamyl-tRNA(Glu) + NADPH + H(+)</text>
        <dbReference type="Rhea" id="RHEA:12344"/>
        <dbReference type="Rhea" id="RHEA-COMP:9663"/>
        <dbReference type="Rhea" id="RHEA-COMP:9680"/>
        <dbReference type="ChEBI" id="CHEBI:15378"/>
        <dbReference type="ChEBI" id="CHEBI:57501"/>
        <dbReference type="ChEBI" id="CHEBI:57783"/>
        <dbReference type="ChEBI" id="CHEBI:58349"/>
        <dbReference type="ChEBI" id="CHEBI:78442"/>
        <dbReference type="ChEBI" id="CHEBI:78520"/>
        <dbReference type="EC" id="1.2.1.70"/>
    </reaction>
</comment>
<evidence type="ECO:0000256" key="5">
    <source>
        <dbReference type="ARBA" id="ARBA00023002"/>
    </source>
</evidence>
<keyword evidence="6 9" id="KW-0627">Porphyrin biosynthesis</keyword>
<accession>A0A679HUS2</accession>
<feature type="binding site" evidence="9">
    <location>
        <position position="105"/>
    </location>
    <ligand>
        <name>substrate</name>
    </ligand>
</feature>
<dbReference type="InterPro" id="IPR000343">
    <property type="entry name" value="4pyrrol_synth_GluRdtase"/>
</dbReference>
<name>A0A679HUS2_9RHOO</name>
<reference evidence="12" key="1">
    <citation type="submission" date="2020-01" db="EMBL/GenBank/DDBJ databases">
        <title>Phosphoaccumulans saitamaens gen. nov., sp. nov., a polyphosphate accumulating bacterium isolated from surface river water.</title>
        <authorList>
            <person name="Watanabe K."/>
            <person name="Suda W."/>
        </authorList>
    </citation>
    <scope>NUCLEOTIDE SEQUENCE [LARGE SCALE GENOMIC DNA]</scope>
    <source>
        <strain evidence="12">ICHIAU1</strain>
    </source>
</reference>
<dbReference type="AlphaFoldDB" id="A0A679HUS2"/>
<evidence type="ECO:0000256" key="9">
    <source>
        <dbReference type="HAMAP-Rule" id="MF_00087"/>
    </source>
</evidence>
<evidence type="ECO:0000256" key="4">
    <source>
        <dbReference type="ARBA" id="ARBA00022857"/>
    </source>
</evidence>
<dbReference type="SUPFAM" id="SSF51735">
    <property type="entry name" value="NAD(P)-binding Rossmann-fold domains"/>
    <property type="match status" value="1"/>
</dbReference>
<dbReference type="RefSeq" id="WP_162050546.1">
    <property type="nucleotide sequence ID" value="NZ_AP019011.1"/>
</dbReference>
<keyword evidence="5 9" id="KW-0560">Oxidoreductase</keyword>
<dbReference type="EMBL" id="AP022345">
    <property type="protein sequence ID" value="BBU68688.1"/>
    <property type="molecule type" value="Genomic_DNA"/>
</dbReference>
<comment type="caution">
    <text evidence="9">Lacks conserved residue(s) required for the propagation of feature annotation.</text>
</comment>
<dbReference type="InterPro" id="IPR015895">
    <property type="entry name" value="4pyrrol_synth_GluRdtase_N"/>
</dbReference>
<dbReference type="PANTHER" id="PTHR43013">
    <property type="entry name" value="GLUTAMYL-TRNA REDUCTASE"/>
    <property type="match status" value="1"/>
</dbReference>
<evidence type="ECO:0000256" key="8">
    <source>
        <dbReference type="ARBA" id="ARBA00068659"/>
    </source>
</evidence>
<dbReference type="HAMAP" id="MF_00087">
    <property type="entry name" value="Glu_tRNA_reductase"/>
    <property type="match status" value="1"/>
</dbReference>
<dbReference type="Pfam" id="PF01488">
    <property type="entry name" value="Shikimate_DH"/>
    <property type="match status" value="1"/>
</dbReference>
<dbReference type="GO" id="GO:0008883">
    <property type="term" value="F:glutamyl-tRNA reductase activity"/>
    <property type="evidence" value="ECO:0007669"/>
    <property type="project" value="UniProtKB-UniRule"/>
</dbReference>
<dbReference type="InterPro" id="IPR036291">
    <property type="entry name" value="NAD(P)-bd_dom_sf"/>
</dbReference>
<evidence type="ECO:0000313" key="12">
    <source>
        <dbReference type="Proteomes" id="UP000463961"/>
    </source>
</evidence>
<dbReference type="EC" id="1.2.1.70" evidence="3 9"/>
<dbReference type="SUPFAM" id="SSF69075">
    <property type="entry name" value="Glutamyl tRNA-reductase dimerization domain"/>
    <property type="match status" value="1"/>
</dbReference>
<dbReference type="FunFam" id="3.30.460.30:FF:000001">
    <property type="entry name" value="Glutamyl-tRNA reductase"/>
    <property type="match status" value="1"/>
</dbReference>
<feature type="binding site" evidence="9">
    <location>
        <begin position="49"/>
        <end position="52"/>
    </location>
    <ligand>
        <name>substrate</name>
    </ligand>
</feature>
<dbReference type="Pfam" id="PF05201">
    <property type="entry name" value="GlutR_N"/>
    <property type="match status" value="1"/>
</dbReference>
<dbReference type="InterPro" id="IPR036453">
    <property type="entry name" value="GluRdtase_dimer_dom_sf"/>
</dbReference>
<dbReference type="InterPro" id="IPR015896">
    <property type="entry name" value="4pyrrol_synth_GluRdtase_dimer"/>
</dbReference>
<dbReference type="InterPro" id="IPR006151">
    <property type="entry name" value="Shikm_DH/Glu-tRNA_Rdtase"/>
</dbReference>
<evidence type="ECO:0000313" key="11">
    <source>
        <dbReference type="EMBL" id="BBU68688.1"/>
    </source>
</evidence>
<evidence type="ECO:0000256" key="3">
    <source>
        <dbReference type="ARBA" id="ARBA00012970"/>
    </source>
</evidence>
<dbReference type="OrthoDB" id="110209at2"/>
<dbReference type="CDD" id="cd05213">
    <property type="entry name" value="NAD_bind_Glutamyl_tRNA_reduct"/>
    <property type="match status" value="1"/>
</dbReference>